<accession>A0A8H7PE07</accession>
<feature type="transmembrane region" description="Helical" evidence="6">
    <location>
        <begin position="359"/>
        <end position="382"/>
    </location>
</feature>
<dbReference type="OrthoDB" id="294541at2759"/>
<evidence type="ECO:0000259" key="7">
    <source>
        <dbReference type="Pfam" id="PF01490"/>
    </source>
</evidence>
<comment type="caution">
    <text evidence="8">The sequence shown here is derived from an EMBL/GenBank/DDBJ whole genome shotgun (WGS) entry which is preliminary data.</text>
</comment>
<organism evidence="8 9">
    <name type="scientific">Umbelopsis vinacea</name>
    <dbReference type="NCBI Taxonomy" id="44442"/>
    <lineage>
        <taxon>Eukaryota</taxon>
        <taxon>Fungi</taxon>
        <taxon>Fungi incertae sedis</taxon>
        <taxon>Mucoromycota</taxon>
        <taxon>Mucoromycotina</taxon>
        <taxon>Umbelopsidomycetes</taxon>
        <taxon>Umbelopsidales</taxon>
        <taxon>Umbelopsidaceae</taxon>
        <taxon>Umbelopsis</taxon>
    </lineage>
</organism>
<feature type="compositionally biased region" description="Basic and acidic residues" evidence="5">
    <location>
        <begin position="530"/>
        <end position="544"/>
    </location>
</feature>
<dbReference type="Pfam" id="PF01490">
    <property type="entry name" value="Aa_trans"/>
    <property type="match status" value="1"/>
</dbReference>
<evidence type="ECO:0000313" key="9">
    <source>
        <dbReference type="Proteomes" id="UP000612746"/>
    </source>
</evidence>
<feature type="transmembrane region" description="Helical" evidence="6">
    <location>
        <begin position="636"/>
        <end position="656"/>
    </location>
</feature>
<evidence type="ECO:0000313" key="8">
    <source>
        <dbReference type="EMBL" id="KAG2172173.1"/>
    </source>
</evidence>
<evidence type="ECO:0000256" key="1">
    <source>
        <dbReference type="ARBA" id="ARBA00004370"/>
    </source>
</evidence>
<keyword evidence="3 6" id="KW-1133">Transmembrane helix</keyword>
<protein>
    <recommendedName>
        <fullName evidence="7">Amino acid transporter transmembrane domain-containing protein</fullName>
    </recommendedName>
</protein>
<dbReference type="PANTHER" id="PTHR16189">
    <property type="entry name" value="TRANSMEMBRANE PROTEIN 104-RELATED"/>
    <property type="match status" value="1"/>
</dbReference>
<reference evidence="8" key="1">
    <citation type="submission" date="2020-12" db="EMBL/GenBank/DDBJ databases">
        <title>Metabolic potential, ecology and presence of endohyphal bacteria is reflected in genomic diversity of Mucoromycotina.</title>
        <authorList>
            <person name="Muszewska A."/>
            <person name="Okrasinska A."/>
            <person name="Steczkiewicz K."/>
            <person name="Drgas O."/>
            <person name="Orlowska M."/>
            <person name="Perlinska-Lenart U."/>
            <person name="Aleksandrzak-Piekarczyk T."/>
            <person name="Szatraj K."/>
            <person name="Zielenkiewicz U."/>
            <person name="Pilsyk S."/>
            <person name="Malc E."/>
            <person name="Mieczkowski P."/>
            <person name="Kruszewska J.S."/>
            <person name="Biernat P."/>
            <person name="Pawlowska J."/>
        </authorList>
    </citation>
    <scope>NUCLEOTIDE SEQUENCE</scope>
    <source>
        <strain evidence="8">WA0000051536</strain>
    </source>
</reference>
<evidence type="ECO:0000256" key="3">
    <source>
        <dbReference type="ARBA" id="ARBA00022989"/>
    </source>
</evidence>
<feature type="transmembrane region" description="Helical" evidence="6">
    <location>
        <begin position="299"/>
        <end position="321"/>
    </location>
</feature>
<evidence type="ECO:0000256" key="5">
    <source>
        <dbReference type="SAM" id="MobiDB-lite"/>
    </source>
</evidence>
<dbReference type="GO" id="GO:0016020">
    <property type="term" value="C:membrane"/>
    <property type="evidence" value="ECO:0007669"/>
    <property type="project" value="UniProtKB-SubCell"/>
</dbReference>
<feature type="transmembrane region" description="Helical" evidence="6">
    <location>
        <begin position="333"/>
        <end position="353"/>
    </location>
</feature>
<dbReference type="InterPro" id="IPR013057">
    <property type="entry name" value="AA_transpt_TM"/>
</dbReference>
<feature type="transmembrane region" description="Helical" evidence="6">
    <location>
        <begin position="97"/>
        <end position="118"/>
    </location>
</feature>
<feature type="transmembrane region" description="Helical" evidence="6">
    <location>
        <begin position="157"/>
        <end position="180"/>
    </location>
</feature>
<comment type="subcellular location">
    <subcellularLocation>
        <location evidence="1">Membrane</location>
    </subcellularLocation>
</comment>
<sequence length="670" mass="73853">MVQTATPGIGLLGSTALLVSSITGPGLTTISLMFQQSGWVLPTVVFILMAFLSGCSALFICEAMSNIRGNERFQAKVEFTTIAQLYLGKHYHLALQVLLYLAMQSVNIASIVISVQTLDDMFIALFKRTCGVGFSPAGWICVTEQTANNSPFPSGSYFFFTFGFLATAVLVVPLGFFNLVENVKVQVGSFILLIGILTEWVISFGIHGLDPSMVPATSNNSSQVVGTVLLNYAFITTIPSWVNEVRRDVSVHTCIWLSLCISCFFYILIGITGAMSYSMNGSSNILDYLRTDGSMASKVAVYMFPLVALVTSVPVFTIVIRSNLLRGRVCNKYLAHFLASGAPWFIVMLLQTSDWLNMFLNWTSLFLQSTVNFVLPFALYFISKRYEAKIEDPPQHDSAVDHDTFVMYNPEENRSISIQRTPSTHITNHSKVGQPADLDVPTFSLDEKAIDISTQQPVIPDIILTDTNNSDHQSLIYTSNIVEGNFLQIPSNIPYANNSSESTKILSKDLGSQESDKHQTFFHSSNTASLDHKENQEESTHEEYVPQTRSRGPSVTLSIETGYTSSHIRSRRRSGSMSPTQSLAIITIDPNSPSSLRTTSFLSASAPHTNPFPMFRDVQLSGRFQAFPSLGSVKSFLLAILAFTLITLAVVFTIIYDFVLLGEGINVYES</sequence>
<evidence type="ECO:0000256" key="4">
    <source>
        <dbReference type="ARBA" id="ARBA00023136"/>
    </source>
</evidence>
<feature type="region of interest" description="Disordered" evidence="5">
    <location>
        <begin position="527"/>
        <end position="555"/>
    </location>
</feature>
<dbReference type="PANTHER" id="PTHR16189:SF3">
    <property type="entry name" value="AMINO ACID TRANSPORTER TRANSMEMBRANE DOMAIN-CONTAINING PROTEIN"/>
    <property type="match status" value="1"/>
</dbReference>
<evidence type="ECO:0000256" key="6">
    <source>
        <dbReference type="SAM" id="Phobius"/>
    </source>
</evidence>
<name>A0A8H7PE07_9FUNG</name>
<proteinExistence type="predicted"/>
<dbReference type="Proteomes" id="UP000612746">
    <property type="component" value="Unassembled WGS sequence"/>
</dbReference>
<feature type="transmembrane region" description="Helical" evidence="6">
    <location>
        <begin position="221"/>
        <end position="242"/>
    </location>
</feature>
<feature type="transmembrane region" description="Helical" evidence="6">
    <location>
        <begin position="254"/>
        <end position="279"/>
    </location>
</feature>
<evidence type="ECO:0000256" key="2">
    <source>
        <dbReference type="ARBA" id="ARBA00022692"/>
    </source>
</evidence>
<gene>
    <name evidence="8" type="ORF">INT44_005544</name>
</gene>
<feature type="domain" description="Amino acid transporter transmembrane" evidence="7">
    <location>
        <begin position="11"/>
        <end position="323"/>
    </location>
</feature>
<dbReference type="AlphaFoldDB" id="A0A8H7PE07"/>
<keyword evidence="4 6" id="KW-0472">Membrane</keyword>
<keyword evidence="9" id="KW-1185">Reference proteome</keyword>
<feature type="transmembrane region" description="Helical" evidence="6">
    <location>
        <begin position="39"/>
        <end position="61"/>
    </location>
</feature>
<dbReference type="EMBL" id="JAEPRA010000025">
    <property type="protein sequence ID" value="KAG2172173.1"/>
    <property type="molecule type" value="Genomic_DNA"/>
</dbReference>
<keyword evidence="2 6" id="KW-0812">Transmembrane</keyword>
<feature type="transmembrane region" description="Helical" evidence="6">
    <location>
        <begin position="187"/>
        <end position="209"/>
    </location>
</feature>